<keyword evidence="2 5" id="KW-0645">Protease</keyword>
<dbReference type="GO" id="GO:0008236">
    <property type="term" value="F:serine-type peptidase activity"/>
    <property type="evidence" value="ECO:0007669"/>
    <property type="project" value="UniProtKB-KW"/>
</dbReference>
<dbReference type="Pfam" id="PF01471">
    <property type="entry name" value="PG_binding_1"/>
    <property type="match status" value="1"/>
</dbReference>
<comment type="similarity">
    <text evidence="1 5">Belongs to the peptidase S41A family.</text>
</comment>
<dbReference type="Pfam" id="PF22694">
    <property type="entry name" value="CtpB_N-like"/>
    <property type="match status" value="1"/>
</dbReference>
<dbReference type="SUPFAM" id="SSF47090">
    <property type="entry name" value="PGBD-like"/>
    <property type="match status" value="1"/>
</dbReference>
<keyword evidence="9" id="KW-1185">Reference proteome</keyword>
<dbReference type="Pfam" id="PF03572">
    <property type="entry name" value="Peptidase_S41"/>
    <property type="match status" value="1"/>
</dbReference>
<dbReference type="InterPro" id="IPR036366">
    <property type="entry name" value="PGBDSf"/>
</dbReference>
<feature type="transmembrane region" description="Helical" evidence="6">
    <location>
        <begin position="12"/>
        <end position="32"/>
    </location>
</feature>
<dbReference type="PANTHER" id="PTHR32060">
    <property type="entry name" value="TAIL-SPECIFIC PROTEASE"/>
    <property type="match status" value="1"/>
</dbReference>
<dbReference type="Proteomes" id="UP000675664">
    <property type="component" value="Unassembled WGS sequence"/>
</dbReference>
<dbReference type="InterPro" id="IPR036034">
    <property type="entry name" value="PDZ_sf"/>
</dbReference>
<dbReference type="CDD" id="cd07560">
    <property type="entry name" value="Peptidase_S41_CPP"/>
    <property type="match status" value="1"/>
</dbReference>
<feature type="domain" description="PDZ" evidence="7">
    <location>
        <begin position="98"/>
        <end position="175"/>
    </location>
</feature>
<dbReference type="SMART" id="SM00228">
    <property type="entry name" value="PDZ"/>
    <property type="match status" value="1"/>
</dbReference>
<dbReference type="GO" id="GO:0007165">
    <property type="term" value="P:signal transduction"/>
    <property type="evidence" value="ECO:0007669"/>
    <property type="project" value="TreeGrafter"/>
</dbReference>
<dbReference type="PANTHER" id="PTHR32060:SF30">
    <property type="entry name" value="CARBOXY-TERMINAL PROCESSING PROTEASE CTPA"/>
    <property type="match status" value="1"/>
</dbReference>
<dbReference type="InterPro" id="IPR002477">
    <property type="entry name" value="Peptidoglycan-bd-like"/>
</dbReference>
<evidence type="ECO:0000256" key="4">
    <source>
        <dbReference type="ARBA" id="ARBA00022825"/>
    </source>
</evidence>
<dbReference type="InterPro" id="IPR041489">
    <property type="entry name" value="PDZ_6"/>
</dbReference>
<keyword evidence="3 5" id="KW-0378">Hydrolase</keyword>
<protein>
    <submittedName>
        <fullName evidence="8">S41 family peptidase</fullName>
    </submittedName>
</protein>
<sequence>MDPYKTRKLAKIIAIIIAVAMIVTSFSFILFLPSVIGLEGSVVYAAGNEDEEDLDQQLKNLKQYIEFIQRNYKDDVTLKELANGAFEGVVNSLNDPYSVYYETTEEGNDFIEAVSGEFSGVGLSVEDYNGQCRVISPIADTPADKAGIKSGDIIVKINQVDVSKKTVDEAVALMRGEEGTKVTVTVKRAGQTLSFTMTREKIKTASVQYEMKEDKVGYIKIASFDNDSDVEFRKACIALVNKGAESLIIDIRNNPGGLISTAAEIANQLIKKGPIVHFEQKGKILETISTDGTATLDLPVVLLVNQGSASSSEILAGALQDSKAATLVGTTTFGKGVSQQVVNFSNGTSMKLSMYYFLTPNKRKIDHVGIVPEYTVQNSKDIDIEALTEKYLSFAPMSEKVKPKAGDTGLNVYGAQQRLNLMGYSVKTSGTMDVQTVAAVKQFQKEKKLYPYGILDYTTMNLLDKAVTEYITGTTDGKDLQLEKALELVN</sequence>
<keyword evidence="4 5" id="KW-0720">Serine protease</keyword>
<dbReference type="NCBIfam" id="TIGR00225">
    <property type="entry name" value="prc"/>
    <property type="match status" value="1"/>
</dbReference>
<dbReference type="Gene3D" id="3.90.226.10">
    <property type="entry name" value="2-enoyl-CoA Hydratase, Chain A, domain 1"/>
    <property type="match status" value="1"/>
</dbReference>
<dbReference type="InterPro" id="IPR005151">
    <property type="entry name" value="Tail-specific_protease"/>
</dbReference>
<keyword evidence="6" id="KW-1133">Transmembrane helix</keyword>
<evidence type="ECO:0000313" key="8">
    <source>
        <dbReference type="EMBL" id="MBR0599204.1"/>
    </source>
</evidence>
<dbReference type="PROSITE" id="PS50106">
    <property type="entry name" value="PDZ"/>
    <property type="match status" value="1"/>
</dbReference>
<dbReference type="InterPro" id="IPR004447">
    <property type="entry name" value="Peptidase_S41A"/>
</dbReference>
<proteinExistence type="inferred from homology"/>
<evidence type="ECO:0000259" key="7">
    <source>
        <dbReference type="PROSITE" id="PS50106"/>
    </source>
</evidence>
<name>A0A8J7W1P7_9FIRM</name>
<keyword evidence="6" id="KW-0472">Membrane</keyword>
<dbReference type="RefSeq" id="WP_227019338.1">
    <property type="nucleotide sequence ID" value="NZ_JAGSND010000011.1"/>
</dbReference>
<dbReference type="Gene3D" id="1.10.101.10">
    <property type="entry name" value="PGBD-like superfamily/PGBD"/>
    <property type="match status" value="1"/>
</dbReference>
<dbReference type="SUPFAM" id="SSF50156">
    <property type="entry name" value="PDZ domain-like"/>
    <property type="match status" value="1"/>
</dbReference>
<evidence type="ECO:0000256" key="3">
    <source>
        <dbReference type="ARBA" id="ARBA00022801"/>
    </source>
</evidence>
<keyword evidence="6" id="KW-0812">Transmembrane</keyword>
<evidence type="ECO:0000313" key="9">
    <source>
        <dbReference type="Proteomes" id="UP000675664"/>
    </source>
</evidence>
<dbReference type="InterPro" id="IPR029045">
    <property type="entry name" value="ClpP/crotonase-like_dom_sf"/>
</dbReference>
<dbReference type="Pfam" id="PF17820">
    <property type="entry name" value="PDZ_6"/>
    <property type="match status" value="1"/>
</dbReference>
<dbReference type="GO" id="GO:0030288">
    <property type="term" value="C:outer membrane-bounded periplasmic space"/>
    <property type="evidence" value="ECO:0007669"/>
    <property type="project" value="TreeGrafter"/>
</dbReference>
<dbReference type="CDD" id="cd06782">
    <property type="entry name" value="cpPDZ_CPP-like"/>
    <property type="match status" value="1"/>
</dbReference>
<dbReference type="InterPro" id="IPR036365">
    <property type="entry name" value="PGBD-like_sf"/>
</dbReference>
<gene>
    <name evidence="8" type="ORF">KCX82_15040</name>
</gene>
<evidence type="ECO:0000256" key="6">
    <source>
        <dbReference type="SAM" id="Phobius"/>
    </source>
</evidence>
<comment type="caution">
    <text evidence="8">The sequence shown here is derived from an EMBL/GenBank/DDBJ whole genome shotgun (WGS) entry which is preliminary data.</text>
</comment>
<reference evidence="8" key="1">
    <citation type="submission" date="2021-04" db="EMBL/GenBank/DDBJ databases">
        <title>Sinoanaerobacter chloroacetimidivorans sp. nov., an obligate anaerobic bacterium isolated from anaerobic sludge.</title>
        <authorList>
            <person name="Bao Y."/>
        </authorList>
    </citation>
    <scope>NUCLEOTIDE SEQUENCE</scope>
    <source>
        <strain evidence="8">BAD-6</strain>
    </source>
</reference>
<evidence type="ECO:0000256" key="2">
    <source>
        <dbReference type="ARBA" id="ARBA00022670"/>
    </source>
</evidence>
<reference evidence="8" key="2">
    <citation type="submission" date="2021-04" db="EMBL/GenBank/DDBJ databases">
        <authorList>
            <person name="Liu J."/>
        </authorList>
    </citation>
    <scope>NUCLEOTIDE SEQUENCE</scope>
    <source>
        <strain evidence="8">BAD-6</strain>
    </source>
</reference>
<dbReference type="Gene3D" id="2.30.42.10">
    <property type="match status" value="1"/>
</dbReference>
<dbReference type="FunFam" id="2.30.42.10:FF:000063">
    <property type="entry name" value="Peptidase, S41 family"/>
    <property type="match status" value="1"/>
</dbReference>
<dbReference type="GO" id="GO:0004175">
    <property type="term" value="F:endopeptidase activity"/>
    <property type="evidence" value="ECO:0007669"/>
    <property type="project" value="TreeGrafter"/>
</dbReference>
<accession>A0A8J7W1P7</accession>
<dbReference type="SUPFAM" id="SSF52096">
    <property type="entry name" value="ClpP/crotonase"/>
    <property type="match status" value="1"/>
</dbReference>
<dbReference type="GO" id="GO:0006508">
    <property type="term" value="P:proteolysis"/>
    <property type="evidence" value="ECO:0007669"/>
    <property type="project" value="UniProtKB-KW"/>
</dbReference>
<dbReference type="InterPro" id="IPR055210">
    <property type="entry name" value="CtpA/B_N"/>
</dbReference>
<dbReference type="AlphaFoldDB" id="A0A8J7W1P7"/>
<organism evidence="8 9">
    <name type="scientific">Sinanaerobacter chloroacetimidivorans</name>
    <dbReference type="NCBI Taxonomy" id="2818044"/>
    <lineage>
        <taxon>Bacteria</taxon>
        <taxon>Bacillati</taxon>
        <taxon>Bacillota</taxon>
        <taxon>Clostridia</taxon>
        <taxon>Peptostreptococcales</taxon>
        <taxon>Anaerovoracaceae</taxon>
        <taxon>Sinanaerobacter</taxon>
    </lineage>
</organism>
<evidence type="ECO:0000256" key="5">
    <source>
        <dbReference type="RuleBase" id="RU004404"/>
    </source>
</evidence>
<dbReference type="SMART" id="SM00245">
    <property type="entry name" value="TSPc"/>
    <property type="match status" value="1"/>
</dbReference>
<evidence type="ECO:0000256" key="1">
    <source>
        <dbReference type="ARBA" id="ARBA00009179"/>
    </source>
</evidence>
<dbReference type="InterPro" id="IPR001478">
    <property type="entry name" value="PDZ"/>
</dbReference>
<dbReference type="EMBL" id="JAGSND010000011">
    <property type="protein sequence ID" value="MBR0599204.1"/>
    <property type="molecule type" value="Genomic_DNA"/>
</dbReference>
<dbReference type="Gene3D" id="3.30.750.44">
    <property type="match status" value="1"/>
</dbReference>